<keyword evidence="6" id="KW-0862">Zinc</keyword>
<keyword evidence="3" id="KW-0479">Metal-binding</keyword>
<dbReference type="GO" id="GO:0008270">
    <property type="term" value="F:zinc ion binding"/>
    <property type="evidence" value="ECO:0007669"/>
    <property type="project" value="TreeGrafter"/>
</dbReference>
<evidence type="ECO:0000313" key="9">
    <source>
        <dbReference type="EMBL" id="EAI3914822.1"/>
    </source>
</evidence>
<dbReference type="PANTHER" id="PTHR30134:SF2">
    <property type="entry name" value="HYDROGENASE MATURATION FACTOR HYPB"/>
    <property type="match status" value="1"/>
</dbReference>
<comment type="caution">
    <text evidence="9">The sequence shown here is derived from an EMBL/GenBank/DDBJ whole genome shotgun (WGS) entry which is preliminary data.</text>
</comment>
<evidence type="ECO:0000256" key="5">
    <source>
        <dbReference type="ARBA" id="ARBA00022801"/>
    </source>
</evidence>
<dbReference type="GO" id="GO:0005525">
    <property type="term" value="F:GTP binding"/>
    <property type="evidence" value="ECO:0007669"/>
    <property type="project" value="UniProtKB-KW"/>
</dbReference>
<dbReference type="Proteomes" id="UP000559808">
    <property type="component" value="Unassembled WGS sequence"/>
</dbReference>
<gene>
    <name evidence="9" type="primary">hypB</name>
    <name evidence="9" type="ORF">YZ34_07370</name>
</gene>
<dbReference type="GO" id="GO:0016151">
    <property type="term" value="F:nickel cation binding"/>
    <property type="evidence" value="ECO:0007669"/>
    <property type="project" value="InterPro"/>
</dbReference>
<dbReference type="PANTHER" id="PTHR30134">
    <property type="entry name" value="HYDROGENASE PROTEIN ASSEMBLY PROTEIN, NICKEL CHAPERONE"/>
    <property type="match status" value="1"/>
</dbReference>
<evidence type="ECO:0000256" key="2">
    <source>
        <dbReference type="ARBA" id="ARBA00022596"/>
    </source>
</evidence>
<keyword evidence="5" id="KW-0378">Hydrolase</keyword>
<dbReference type="EMBL" id="AABOWU010000018">
    <property type="protein sequence ID" value="EAI3914822.1"/>
    <property type="molecule type" value="Genomic_DNA"/>
</dbReference>
<dbReference type="CDD" id="cd05390">
    <property type="entry name" value="HypB"/>
    <property type="match status" value="1"/>
</dbReference>
<accession>A0A5L4NMN2</accession>
<keyword evidence="2" id="KW-0533">Nickel</keyword>
<dbReference type="AlphaFoldDB" id="A0A5L4NMN2"/>
<evidence type="ECO:0000313" key="10">
    <source>
        <dbReference type="Proteomes" id="UP000559808"/>
    </source>
</evidence>
<dbReference type="GO" id="GO:0003924">
    <property type="term" value="F:GTPase activity"/>
    <property type="evidence" value="ECO:0007669"/>
    <property type="project" value="InterPro"/>
</dbReference>
<dbReference type="InterPro" id="IPR004392">
    <property type="entry name" value="Hyd_mat_HypB"/>
</dbReference>
<reference evidence="9 10" key="1">
    <citation type="submission" date="2018-05" db="EMBL/GenBank/DDBJ databases">
        <authorList>
            <consortium name="PulseNet: The National Subtyping Network for Foodborne Disease Surveillance"/>
            <person name="Tarr C.L."/>
            <person name="Trees E."/>
            <person name="Katz L.S."/>
            <person name="Carleton-Romer H.A."/>
            <person name="Stroika S."/>
            <person name="Kucerova Z."/>
            <person name="Roache K.F."/>
            <person name="Sabol A.L."/>
            <person name="Besser J."/>
            <person name="Gerner-Smidt P."/>
        </authorList>
    </citation>
    <scope>NUCLEOTIDE SEQUENCE [LARGE SCALE GENOMIC DNA]</scope>
    <source>
        <strain evidence="9 10">D6489</strain>
    </source>
</reference>
<dbReference type="SUPFAM" id="SSF52540">
    <property type="entry name" value="P-loop containing nucleoside triphosphate hydrolases"/>
    <property type="match status" value="1"/>
</dbReference>
<proteinExistence type="inferred from homology"/>
<dbReference type="GO" id="GO:0051604">
    <property type="term" value="P:protein maturation"/>
    <property type="evidence" value="ECO:0007669"/>
    <property type="project" value="InterPro"/>
</dbReference>
<evidence type="ECO:0000259" key="8">
    <source>
        <dbReference type="Pfam" id="PF02492"/>
    </source>
</evidence>
<keyword evidence="4" id="KW-0547">Nucleotide-binding</keyword>
<dbReference type="InterPro" id="IPR027417">
    <property type="entry name" value="P-loop_NTPase"/>
</dbReference>
<evidence type="ECO:0000256" key="1">
    <source>
        <dbReference type="ARBA" id="ARBA00006211"/>
    </source>
</evidence>
<dbReference type="PIRSF" id="PIRSF005624">
    <property type="entry name" value="Ni-bind_GTPase"/>
    <property type="match status" value="1"/>
</dbReference>
<evidence type="ECO:0000256" key="4">
    <source>
        <dbReference type="ARBA" id="ARBA00022741"/>
    </source>
</evidence>
<protein>
    <submittedName>
        <fullName evidence="9">Hydrogenase nickel incorporation protein HypB</fullName>
    </submittedName>
</protein>
<organism evidence="9 10">
    <name type="scientific">Campylobacter lari</name>
    <dbReference type="NCBI Taxonomy" id="201"/>
    <lineage>
        <taxon>Bacteria</taxon>
        <taxon>Pseudomonadati</taxon>
        <taxon>Campylobacterota</taxon>
        <taxon>Epsilonproteobacteria</taxon>
        <taxon>Campylobacterales</taxon>
        <taxon>Campylobacteraceae</taxon>
        <taxon>Campylobacter</taxon>
    </lineage>
</organism>
<sequence length="244" mass="27447">MCKDCGCSINGHEHHHDHHHENPVLKDEKTINVISKILSKNDHQAAHNREHFNEYNTLCINLMSSPGSGKTTLLEETIKTLKDDLKIAVVEGDLETNNDANRIIKAGGLAHQITTGQTCHLDAFMVHEALHHFKLSKLDIVFVENVGNLVCPASYDLGEHLNVVLLSVTEGSDKVEKYPVMFRKADLLVITKADLAQHFDFDFKAASMAAKRLNPKIDIMILDSKTKTGFDLWINYLKMKKELN</sequence>
<evidence type="ECO:0000256" key="7">
    <source>
        <dbReference type="ARBA" id="ARBA00023134"/>
    </source>
</evidence>
<keyword evidence="7" id="KW-0342">GTP-binding</keyword>
<evidence type="ECO:0000256" key="6">
    <source>
        <dbReference type="ARBA" id="ARBA00022833"/>
    </source>
</evidence>
<evidence type="ECO:0000256" key="3">
    <source>
        <dbReference type="ARBA" id="ARBA00022723"/>
    </source>
</evidence>
<name>A0A5L4NMN2_CAMLA</name>
<dbReference type="InterPro" id="IPR003495">
    <property type="entry name" value="CobW/HypB/UreG_nucleotide-bd"/>
</dbReference>
<comment type="similarity">
    <text evidence="1">Belongs to the SIMIBI class G3E GTPase family. HypB/HupM subfamily.</text>
</comment>
<dbReference type="Gene3D" id="3.40.50.300">
    <property type="entry name" value="P-loop containing nucleotide triphosphate hydrolases"/>
    <property type="match status" value="1"/>
</dbReference>
<dbReference type="NCBIfam" id="TIGR00073">
    <property type="entry name" value="hypB"/>
    <property type="match status" value="1"/>
</dbReference>
<dbReference type="Pfam" id="PF02492">
    <property type="entry name" value="cobW"/>
    <property type="match status" value="1"/>
</dbReference>
<feature type="domain" description="CobW/HypB/UreG nucleotide-binding" evidence="8">
    <location>
        <begin position="60"/>
        <end position="219"/>
    </location>
</feature>